<comment type="caution">
    <text evidence="6">The sequence shown here is derived from an EMBL/GenBank/DDBJ whole genome shotgun (WGS) entry which is preliminary data.</text>
</comment>
<feature type="transmembrane region" description="Helical" evidence="3">
    <location>
        <begin position="55"/>
        <end position="74"/>
    </location>
</feature>
<feature type="transmembrane region" description="Helical" evidence="3">
    <location>
        <begin position="799"/>
        <end position="823"/>
    </location>
</feature>
<dbReference type="Pfam" id="PF01578">
    <property type="entry name" value="Cytochrom_C_asm"/>
    <property type="match status" value="1"/>
</dbReference>
<feature type="transmembrane region" description="Helical" evidence="3">
    <location>
        <begin position="536"/>
        <end position="554"/>
    </location>
</feature>
<dbReference type="GO" id="GO:0015232">
    <property type="term" value="F:heme transmembrane transporter activity"/>
    <property type="evidence" value="ECO:0007669"/>
    <property type="project" value="InterPro"/>
</dbReference>
<feature type="transmembrane region" description="Helical" evidence="3">
    <location>
        <begin position="281"/>
        <end position="297"/>
    </location>
</feature>
<keyword evidence="7" id="KW-1185">Reference proteome</keyword>
<reference evidence="6 7" key="1">
    <citation type="submission" date="2018-06" db="EMBL/GenBank/DDBJ databases">
        <title>Genomic Encyclopedia of Archaeal and Bacterial Type Strains, Phase II (KMG-II): from individual species to whole genera.</title>
        <authorList>
            <person name="Goeker M."/>
        </authorList>
    </citation>
    <scope>NUCLEOTIDE SEQUENCE [LARGE SCALE GENOMIC DNA]</scope>
    <source>
        <strain evidence="6 7">DSM 29821</strain>
    </source>
</reference>
<feature type="transmembrane region" description="Helical" evidence="3">
    <location>
        <begin position="12"/>
        <end position="34"/>
    </location>
</feature>
<dbReference type="RefSeq" id="WP_111592680.1">
    <property type="nucleotide sequence ID" value="NZ_QLMA01000004.1"/>
</dbReference>
<dbReference type="InterPro" id="IPR032523">
    <property type="entry name" value="CcmF_C"/>
</dbReference>
<keyword evidence="2" id="KW-0201">Cytochrome c-type biogenesis</keyword>
<evidence type="ECO:0000259" key="5">
    <source>
        <dbReference type="Pfam" id="PF16327"/>
    </source>
</evidence>
<feature type="transmembrane region" description="Helical" evidence="3">
    <location>
        <begin position="208"/>
        <end position="227"/>
    </location>
</feature>
<dbReference type="EMBL" id="QLMA01000004">
    <property type="protein sequence ID" value="RAJ82138.1"/>
    <property type="molecule type" value="Genomic_DNA"/>
</dbReference>
<feature type="transmembrane region" description="Helical" evidence="3">
    <location>
        <begin position="471"/>
        <end position="493"/>
    </location>
</feature>
<evidence type="ECO:0000259" key="4">
    <source>
        <dbReference type="Pfam" id="PF01578"/>
    </source>
</evidence>
<dbReference type="GO" id="GO:0016020">
    <property type="term" value="C:membrane"/>
    <property type="evidence" value="ECO:0007669"/>
    <property type="project" value="InterPro"/>
</dbReference>
<accession>A0A327W7Y0</accession>
<comment type="similarity">
    <text evidence="1">Belongs to the CcmF/CycK/Ccl1/NrfE/CcsA family.</text>
</comment>
<dbReference type="PANTHER" id="PTHR43653:SF1">
    <property type="entry name" value="CYTOCHROME C-TYPE BIOGENESIS PROTEIN CCMF"/>
    <property type="match status" value="1"/>
</dbReference>
<evidence type="ECO:0000256" key="2">
    <source>
        <dbReference type="ARBA" id="ARBA00022748"/>
    </source>
</evidence>
<feature type="transmembrane region" description="Helical" evidence="3">
    <location>
        <begin position="499"/>
        <end position="524"/>
    </location>
</feature>
<feature type="transmembrane region" description="Helical" evidence="3">
    <location>
        <begin position="106"/>
        <end position="123"/>
    </location>
</feature>
<gene>
    <name evidence="6" type="ORF">CLV59_104363</name>
</gene>
<keyword evidence="3" id="KW-0472">Membrane</keyword>
<keyword evidence="3" id="KW-1133">Transmembrane helix</keyword>
<dbReference type="Proteomes" id="UP000249819">
    <property type="component" value="Unassembled WGS sequence"/>
</dbReference>
<feature type="domain" description="Cytochrome c assembly protein" evidence="4">
    <location>
        <begin position="101"/>
        <end position="327"/>
    </location>
</feature>
<dbReference type="InterPro" id="IPR002541">
    <property type="entry name" value="Cyt_c_assembly"/>
</dbReference>
<dbReference type="Pfam" id="PF16327">
    <property type="entry name" value="CcmF_C"/>
    <property type="match status" value="1"/>
</dbReference>
<feature type="transmembrane region" description="Helical" evidence="3">
    <location>
        <begin position="135"/>
        <end position="156"/>
    </location>
</feature>
<name>A0A327W7Y0_9BACT</name>
<dbReference type="PRINTS" id="PR01410">
    <property type="entry name" value="CCBIOGENESIS"/>
</dbReference>
<dbReference type="AlphaFoldDB" id="A0A327W7Y0"/>
<evidence type="ECO:0000256" key="1">
    <source>
        <dbReference type="ARBA" id="ARBA00009186"/>
    </source>
</evidence>
<feature type="transmembrane region" description="Helical" evidence="3">
    <location>
        <begin position="239"/>
        <end position="261"/>
    </location>
</feature>
<evidence type="ECO:0000313" key="7">
    <source>
        <dbReference type="Proteomes" id="UP000249819"/>
    </source>
</evidence>
<evidence type="ECO:0000313" key="6">
    <source>
        <dbReference type="EMBL" id="RAJ82138.1"/>
    </source>
</evidence>
<organism evidence="6 7">
    <name type="scientific">Chitinophaga dinghuensis</name>
    <dbReference type="NCBI Taxonomy" id="1539050"/>
    <lineage>
        <taxon>Bacteria</taxon>
        <taxon>Pseudomonadati</taxon>
        <taxon>Bacteroidota</taxon>
        <taxon>Chitinophagia</taxon>
        <taxon>Chitinophagales</taxon>
        <taxon>Chitinophagaceae</taxon>
        <taxon>Chitinophaga</taxon>
    </lineage>
</organism>
<protein>
    <submittedName>
        <fullName evidence="6">Cytochrome c-type biogenesis protein CcmF</fullName>
    </submittedName>
</protein>
<dbReference type="GO" id="GO:0017004">
    <property type="term" value="P:cytochrome complex assembly"/>
    <property type="evidence" value="ECO:0007669"/>
    <property type="project" value="UniProtKB-KW"/>
</dbReference>
<feature type="transmembrane region" description="Helical" evidence="3">
    <location>
        <begin position="341"/>
        <end position="363"/>
    </location>
</feature>
<sequence>MKFVGEHLLLGQLGHFFAVLAFVASMVASVSYYCAVVNKEESAKASWKKVGRWSFFIQSIAVLAIFCCLFYILYNHFFEYKYAWRNTSRDLPVQYLFSSLWSDQEGSFLLWSIWNSVLGIVLIRTSGKWETPVMTVISISQLMMSSMLLGIFILGYKVGSNPFMLLRQAEENQAAPIFQSAEYLSFIKDGNGLNLTLQNYWMVIHPPVLFLGFASTIVPFAFAFAGIWTRDYTGWTKPVLPWGLFAIAILGLGIMMGAAWAYESLNFGGYWAWDPVENASLVPWLCMVAGVHTCLAYKSTGHALKSTVFFFFISFITILYSTFLTRSGILGDSSVHSFTDLGMSGQLLIFMAVFTVPSIWIMIARRKEIPTVNKEESTYSREFWLFVGALVLLIAAIQITFTTSIPVWNKLLDITGLRNLLKIDQMAPPSDVMFHYNKIQIWLAIIVGILTALVQFMKYKDTPRRELTRKLLLPTAISLVATLAIIFAGGVHFTEYGAGFLAAIYFMLFASIYAVVGNFMYIFIGLKGKVKSAGASIAHVGFGMVLLGALLSSAKKEVISLDKMKMLSQDIFRKESKQNARENIMLPLGVPVEMGEYHATYVGDSSATGDAKVYFKVDYERKDKSGKIVEHFRLYPNAFVNTKENALTSNPSSRHYLDRDIFTYITATPPLKDKNAPADDSTKYVSHEVKPGDSIFFSKGFMILKDINTKVSNRNYEAKAGDLAVGADLEVFTQTDDHFKLQPVYLIRDSAYQYSIEDTLAPLALQVRFSKILPAENKVQIKVKEADSNSDYIIMKAIVFPYINVLWLGVIVMIVGTFIAIAYRVKLNKGGKTGAAKAKEPAKQKV</sequence>
<feature type="domain" description="Cytochrome c-type biogenesis protein CcmF C-terminal" evidence="5">
    <location>
        <begin position="348"/>
        <end position="556"/>
    </location>
</feature>
<feature type="transmembrane region" description="Helical" evidence="3">
    <location>
        <begin position="383"/>
        <end position="401"/>
    </location>
</feature>
<proteinExistence type="inferred from homology"/>
<keyword evidence="3" id="KW-0812">Transmembrane</keyword>
<feature type="transmembrane region" description="Helical" evidence="3">
    <location>
        <begin position="439"/>
        <end position="459"/>
    </location>
</feature>
<dbReference type="OrthoDB" id="9761451at2"/>
<feature type="transmembrane region" description="Helical" evidence="3">
    <location>
        <begin position="309"/>
        <end position="329"/>
    </location>
</feature>
<dbReference type="InterPro" id="IPR003567">
    <property type="entry name" value="Cyt_c_biogenesis"/>
</dbReference>
<dbReference type="GO" id="GO:0020037">
    <property type="term" value="F:heme binding"/>
    <property type="evidence" value="ECO:0007669"/>
    <property type="project" value="InterPro"/>
</dbReference>
<dbReference type="PANTHER" id="PTHR43653">
    <property type="entry name" value="CYTOCHROME C ASSEMBLY PROTEIN-RELATED"/>
    <property type="match status" value="1"/>
</dbReference>
<evidence type="ECO:0000256" key="3">
    <source>
        <dbReference type="SAM" id="Phobius"/>
    </source>
</evidence>